<comment type="caution">
    <text evidence="1">The sequence shown here is derived from an EMBL/GenBank/DDBJ whole genome shotgun (WGS) entry which is preliminary data.</text>
</comment>
<name>A0AAP0B4F6_9ASPA</name>
<sequence>MPQVQFPQHKILLLQQLQPHPAQILLQELQKILDQGRNPQKRSRRRRLPEKQKIVFFLLPCFRLFQKTSTAAGPAPGFLPRFFQLPSSERSLPPRKR</sequence>
<keyword evidence="2" id="KW-1185">Reference proteome</keyword>
<dbReference type="EMBL" id="JBBWWQ010000016">
    <property type="protein sequence ID" value="KAK8926543.1"/>
    <property type="molecule type" value="Genomic_DNA"/>
</dbReference>
<organism evidence="1 2">
    <name type="scientific">Platanthera zijinensis</name>
    <dbReference type="NCBI Taxonomy" id="2320716"/>
    <lineage>
        <taxon>Eukaryota</taxon>
        <taxon>Viridiplantae</taxon>
        <taxon>Streptophyta</taxon>
        <taxon>Embryophyta</taxon>
        <taxon>Tracheophyta</taxon>
        <taxon>Spermatophyta</taxon>
        <taxon>Magnoliopsida</taxon>
        <taxon>Liliopsida</taxon>
        <taxon>Asparagales</taxon>
        <taxon>Orchidaceae</taxon>
        <taxon>Orchidoideae</taxon>
        <taxon>Orchideae</taxon>
        <taxon>Orchidinae</taxon>
        <taxon>Platanthera</taxon>
    </lineage>
</organism>
<reference evidence="1 2" key="1">
    <citation type="journal article" date="2022" name="Nat. Plants">
        <title>Genomes of leafy and leafless Platanthera orchids illuminate the evolution of mycoheterotrophy.</title>
        <authorList>
            <person name="Li M.H."/>
            <person name="Liu K.W."/>
            <person name="Li Z."/>
            <person name="Lu H.C."/>
            <person name="Ye Q.L."/>
            <person name="Zhang D."/>
            <person name="Wang J.Y."/>
            <person name="Li Y.F."/>
            <person name="Zhong Z.M."/>
            <person name="Liu X."/>
            <person name="Yu X."/>
            <person name="Liu D.K."/>
            <person name="Tu X.D."/>
            <person name="Liu B."/>
            <person name="Hao Y."/>
            <person name="Liao X.Y."/>
            <person name="Jiang Y.T."/>
            <person name="Sun W.H."/>
            <person name="Chen J."/>
            <person name="Chen Y.Q."/>
            <person name="Ai Y."/>
            <person name="Zhai J.W."/>
            <person name="Wu S.S."/>
            <person name="Zhou Z."/>
            <person name="Hsiao Y.Y."/>
            <person name="Wu W.L."/>
            <person name="Chen Y.Y."/>
            <person name="Lin Y.F."/>
            <person name="Hsu J.L."/>
            <person name="Li C.Y."/>
            <person name="Wang Z.W."/>
            <person name="Zhao X."/>
            <person name="Zhong W.Y."/>
            <person name="Ma X.K."/>
            <person name="Ma L."/>
            <person name="Huang J."/>
            <person name="Chen G.Z."/>
            <person name="Huang M.Z."/>
            <person name="Huang L."/>
            <person name="Peng D.H."/>
            <person name="Luo Y.B."/>
            <person name="Zou S.Q."/>
            <person name="Chen S.P."/>
            <person name="Lan S."/>
            <person name="Tsai W.C."/>
            <person name="Van de Peer Y."/>
            <person name="Liu Z.J."/>
        </authorList>
    </citation>
    <scope>NUCLEOTIDE SEQUENCE [LARGE SCALE GENOMIC DNA]</scope>
    <source>
        <strain evidence="1">Lor287</strain>
    </source>
</reference>
<gene>
    <name evidence="1" type="ORF">KSP39_PZI018490</name>
</gene>
<dbReference type="AlphaFoldDB" id="A0AAP0B4F6"/>
<proteinExistence type="predicted"/>
<dbReference type="Proteomes" id="UP001418222">
    <property type="component" value="Unassembled WGS sequence"/>
</dbReference>
<evidence type="ECO:0000313" key="2">
    <source>
        <dbReference type="Proteomes" id="UP001418222"/>
    </source>
</evidence>
<protein>
    <submittedName>
        <fullName evidence="1">Uncharacterized protein</fullName>
    </submittedName>
</protein>
<accession>A0AAP0B4F6</accession>
<evidence type="ECO:0000313" key="1">
    <source>
        <dbReference type="EMBL" id="KAK8926543.1"/>
    </source>
</evidence>